<organism evidence="7 8">
    <name type="scientific">Ranitomeya imitator</name>
    <name type="common">mimic poison frog</name>
    <dbReference type="NCBI Taxonomy" id="111125"/>
    <lineage>
        <taxon>Eukaryota</taxon>
        <taxon>Metazoa</taxon>
        <taxon>Chordata</taxon>
        <taxon>Craniata</taxon>
        <taxon>Vertebrata</taxon>
        <taxon>Euteleostomi</taxon>
        <taxon>Amphibia</taxon>
        <taxon>Batrachia</taxon>
        <taxon>Anura</taxon>
        <taxon>Neobatrachia</taxon>
        <taxon>Hyloidea</taxon>
        <taxon>Dendrobatidae</taxon>
        <taxon>Dendrobatinae</taxon>
        <taxon>Ranitomeya</taxon>
    </lineage>
</organism>
<keyword evidence="6" id="KW-0067">ATP-binding</keyword>
<name>A0ABN9L3X4_9NEOB</name>
<proteinExistence type="predicted"/>
<dbReference type="PANTHER" id="PTHR45646:SF6">
    <property type="entry name" value="DUAL SPECIFICITY PROTEIN KINASE CLK2"/>
    <property type="match status" value="1"/>
</dbReference>
<keyword evidence="4" id="KW-0547">Nucleotide-binding</keyword>
<dbReference type="Proteomes" id="UP001176940">
    <property type="component" value="Unassembled WGS sequence"/>
</dbReference>
<evidence type="ECO:0000256" key="6">
    <source>
        <dbReference type="ARBA" id="ARBA00022840"/>
    </source>
</evidence>
<dbReference type="Gene3D" id="1.10.510.10">
    <property type="entry name" value="Transferase(Phosphotransferase) domain 1"/>
    <property type="match status" value="1"/>
</dbReference>
<keyword evidence="5" id="KW-0418">Kinase</keyword>
<gene>
    <name evidence="7" type="ORF">RIMI_LOCUS5126293</name>
</gene>
<protein>
    <recommendedName>
        <fullName evidence="1">dual-specificity kinase</fullName>
        <ecNumber evidence="1">2.7.12.1</ecNumber>
    </recommendedName>
</protein>
<dbReference type="EMBL" id="CAUEEQ010008609">
    <property type="protein sequence ID" value="CAJ0932524.1"/>
    <property type="molecule type" value="Genomic_DNA"/>
</dbReference>
<comment type="caution">
    <text evidence="7">The sequence shown here is derived from an EMBL/GenBank/DDBJ whole genome shotgun (WGS) entry which is preliminary data.</text>
</comment>
<sequence>MKGLKNTDIRVVDFGSATFYHEHQKHPLCPNGTTVHRRKQKYFYHNRLDWDDSTSAGRYVRDTVNPEGKESQPFLFTKHQRYMLCDAEEHRQLFDLIESMLEYEPPSAARSPRR</sequence>
<keyword evidence="8" id="KW-1185">Reference proteome</keyword>
<evidence type="ECO:0000256" key="5">
    <source>
        <dbReference type="ARBA" id="ARBA00022777"/>
    </source>
</evidence>
<evidence type="ECO:0000313" key="7">
    <source>
        <dbReference type="EMBL" id="CAJ0932524.1"/>
    </source>
</evidence>
<keyword evidence="2" id="KW-0723">Serine/threonine-protein kinase</keyword>
<dbReference type="InterPro" id="IPR051175">
    <property type="entry name" value="CLK_kinases"/>
</dbReference>
<evidence type="ECO:0000313" key="8">
    <source>
        <dbReference type="Proteomes" id="UP001176940"/>
    </source>
</evidence>
<evidence type="ECO:0000256" key="3">
    <source>
        <dbReference type="ARBA" id="ARBA00022679"/>
    </source>
</evidence>
<evidence type="ECO:0000256" key="1">
    <source>
        <dbReference type="ARBA" id="ARBA00013203"/>
    </source>
</evidence>
<evidence type="ECO:0000256" key="2">
    <source>
        <dbReference type="ARBA" id="ARBA00022527"/>
    </source>
</evidence>
<dbReference type="PANTHER" id="PTHR45646">
    <property type="entry name" value="SERINE/THREONINE-PROTEIN KINASE DOA-RELATED"/>
    <property type="match status" value="1"/>
</dbReference>
<evidence type="ECO:0000256" key="4">
    <source>
        <dbReference type="ARBA" id="ARBA00022741"/>
    </source>
</evidence>
<dbReference type="EC" id="2.7.12.1" evidence="1"/>
<reference evidence="7" key="1">
    <citation type="submission" date="2023-07" db="EMBL/GenBank/DDBJ databases">
        <authorList>
            <person name="Stuckert A."/>
        </authorList>
    </citation>
    <scope>NUCLEOTIDE SEQUENCE</scope>
</reference>
<accession>A0ABN9L3X4</accession>
<keyword evidence="3" id="KW-0808">Transferase</keyword>